<dbReference type="Proteomes" id="UP000052013">
    <property type="component" value="Unassembled WGS sequence"/>
</dbReference>
<sequence length="242" mass="27766">MQTTLGVEQMSFSQELITEAQPYLEAVKHSDFVKAILANNLSSEALDYYVGQDLQYGDIETKVQAYLIIYSKRFADQRNFAELLSNHLGIDEAVFKGMTSQNWDTIRTAKMEPVTYIYTHHLLDPIKTGDPLNILASFEAGVWVYVELIKYLDDTGKVAADNPFYGWLDSLKGDDYQNVSDGFLKVLDRLAVKQSQAHLDKVKQDFLRSCLLEWYFFDASFKQITWGDWSRNALEGSREELL</sequence>
<dbReference type="GO" id="GO:0009229">
    <property type="term" value="P:thiamine diphosphate biosynthetic process"/>
    <property type="evidence" value="ECO:0007669"/>
    <property type="project" value="UniProtKB-UniPathway"/>
</dbReference>
<dbReference type="UniPathway" id="UPA00060"/>
<dbReference type="Gene3D" id="1.20.910.10">
    <property type="entry name" value="Heme oxygenase-like"/>
    <property type="match status" value="1"/>
</dbReference>
<accession>A0A0R1SNE6</accession>
<comment type="similarity">
    <text evidence="3">Belongs to the TenA family.</text>
</comment>
<evidence type="ECO:0000256" key="7">
    <source>
        <dbReference type="ARBA" id="ARBA00022977"/>
    </source>
</evidence>
<name>A0A0R1SNE6_9LACO</name>
<dbReference type="InterPro" id="IPR004305">
    <property type="entry name" value="Thiaminase-2/PQQC"/>
</dbReference>
<comment type="caution">
    <text evidence="10">The sequence shown here is derived from an EMBL/GenBank/DDBJ whole genome shotgun (WGS) entry which is preliminary data.</text>
</comment>
<protein>
    <recommendedName>
        <fullName evidence="6">Aminopyrimidine aminohydrolase</fullName>
        <ecNumber evidence="5">3.5.99.2</ecNumber>
    </recommendedName>
</protein>
<evidence type="ECO:0000256" key="4">
    <source>
        <dbReference type="ARBA" id="ARBA00011881"/>
    </source>
</evidence>
<comment type="catalytic activity">
    <reaction evidence="1">
        <text>4-amino-5-aminomethyl-2-methylpyrimidine + H2O = 4-amino-5-hydroxymethyl-2-methylpyrimidine + NH4(+)</text>
        <dbReference type="Rhea" id="RHEA:31799"/>
        <dbReference type="ChEBI" id="CHEBI:15377"/>
        <dbReference type="ChEBI" id="CHEBI:16892"/>
        <dbReference type="ChEBI" id="CHEBI:28938"/>
        <dbReference type="ChEBI" id="CHEBI:63416"/>
        <dbReference type="EC" id="3.5.99.2"/>
    </reaction>
</comment>
<comment type="catalytic activity">
    <reaction evidence="8">
        <text>thiamine + H2O = 5-(2-hydroxyethyl)-4-methylthiazole + 4-amino-5-hydroxymethyl-2-methylpyrimidine + H(+)</text>
        <dbReference type="Rhea" id="RHEA:17509"/>
        <dbReference type="ChEBI" id="CHEBI:15377"/>
        <dbReference type="ChEBI" id="CHEBI:15378"/>
        <dbReference type="ChEBI" id="CHEBI:16892"/>
        <dbReference type="ChEBI" id="CHEBI:17957"/>
        <dbReference type="ChEBI" id="CHEBI:18385"/>
        <dbReference type="EC" id="3.5.99.2"/>
    </reaction>
</comment>
<dbReference type="InterPro" id="IPR050967">
    <property type="entry name" value="Thiamine_Salvage_TenA"/>
</dbReference>
<dbReference type="EMBL" id="AZEY01000041">
    <property type="protein sequence ID" value="KRL66539.1"/>
    <property type="molecule type" value="Genomic_DNA"/>
</dbReference>
<evidence type="ECO:0000256" key="5">
    <source>
        <dbReference type="ARBA" id="ARBA00012684"/>
    </source>
</evidence>
<dbReference type="GO" id="GO:0050334">
    <property type="term" value="F:thiaminase activity"/>
    <property type="evidence" value="ECO:0007669"/>
    <property type="project" value="UniProtKB-EC"/>
</dbReference>
<dbReference type="STRING" id="1423739.FC85_GL002847"/>
<comment type="pathway">
    <text evidence="2">Cofactor biosynthesis; thiamine diphosphate biosynthesis.</text>
</comment>
<dbReference type="CDD" id="cd19360">
    <property type="entry name" value="TenA_C_SaTenA-like"/>
    <property type="match status" value="1"/>
</dbReference>
<evidence type="ECO:0000256" key="2">
    <source>
        <dbReference type="ARBA" id="ARBA00004948"/>
    </source>
</evidence>
<gene>
    <name evidence="10" type="ORF">FC85_GL002847</name>
</gene>
<reference evidence="10 11" key="1">
    <citation type="journal article" date="2015" name="Genome Announc.">
        <title>Expanding the biotechnology potential of lactobacilli through comparative genomics of 213 strains and associated genera.</title>
        <authorList>
            <person name="Sun Z."/>
            <person name="Harris H.M."/>
            <person name="McCann A."/>
            <person name="Guo C."/>
            <person name="Argimon S."/>
            <person name="Zhang W."/>
            <person name="Yang X."/>
            <person name="Jeffery I.B."/>
            <person name="Cooney J.C."/>
            <person name="Kagawa T.F."/>
            <person name="Liu W."/>
            <person name="Song Y."/>
            <person name="Salvetti E."/>
            <person name="Wrobel A."/>
            <person name="Rasinkangas P."/>
            <person name="Parkhill J."/>
            <person name="Rea M.C."/>
            <person name="O'Sullivan O."/>
            <person name="Ritari J."/>
            <person name="Douillard F.P."/>
            <person name="Paul Ross R."/>
            <person name="Yang R."/>
            <person name="Briner A.E."/>
            <person name="Felis G.E."/>
            <person name="de Vos W.M."/>
            <person name="Barrangou R."/>
            <person name="Klaenhammer T.R."/>
            <person name="Caufield P.W."/>
            <person name="Cui Y."/>
            <person name="Zhang H."/>
            <person name="O'Toole P.W."/>
        </authorList>
    </citation>
    <scope>NUCLEOTIDE SEQUENCE [LARGE SCALE GENOMIC DNA]</scope>
    <source>
        <strain evidence="10 11">DSM 14421</strain>
    </source>
</reference>
<dbReference type="SUPFAM" id="SSF48613">
    <property type="entry name" value="Heme oxygenase-like"/>
    <property type="match status" value="1"/>
</dbReference>
<dbReference type="GO" id="GO:0009228">
    <property type="term" value="P:thiamine biosynthetic process"/>
    <property type="evidence" value="ECO:0007669"/>
    <property type="project" value="UniProtKB-KW"/>
</dbReference>
<dbReference type="PATRIC" id="fig|1423739.3.peg.2959"/>
<dbReference type="Pfam" id="PF03070">
    <property type="entry name" value="TENA_THI-4"/>
    <property type="match status" value="1"/>
</dbReference>
<evidence type="ECO:0000256" key="1">
    <source>
        <dbReference type="ARBA" id="ARBA00001881"/>
    </source>
</evidence>
<comment type="subunit">
    <text evidence="4">Homotetramer.</text>
</comment>
<dbReference type="EC" id="3.5.99.2" evidence="5"/>
<dbReference type="PANTHER" id="PTHR43198:SF2">
    <property type="entry name" value="SI:CH1073-67J19.1-RELATED"/>
    <property type="match status" value="1"/>
</dbReference>
<evidence type="ECO:0000256" key="6">
    <source>
        <dbReference type="ARBA" id="ARBA00013647"/>
    </source>
</evidence>
<evidence type="ECO:0000313" key="10">
    <source>
        <dbReference type="EMBL" id="KRL66539.1"/>
    </source>
</evidence>
<dbReference type="GO" id="GO:0005829">
    <property type="term" value="C:cytosol"/>
    <property type="evidence" value="ECO:0007669"/>
    <property type="project" value="TreeGrafter"/>
</dbReference>
<organism evidence="10 11">
    <name type="scientific">Lentilactobacillus diolivorans DSM 14421</name>
    <dbReference type="NCBI Taxonomy" id="1423739"/>
    <lineage>
        <taxon>Bacteria</taxon>
        <taxon>Bacillati</taxon>
        <taxon>Bacillota</taxon>
        <taxon>Bacilli</taxon>
        <taxon>Lactobacillales</taxon>
        <taxon>Lactobacillaceae</taxon>
        <taxon>Lentilactobacillus</taxon>
    </lineage>
</organism>
<evidence type="ECO:0000313" key="11">
    <source>
        <dbReference type="Proteomes" id="UP000052013"/>
    </source>
</evidence>
<evidence type="ECO:0000256" key="3">
    <source>
        <dbReference type="ARBA" id="ARBA00010264"/>
    </source>
</evidence>
<dbReference type="PANTHER" id="PTHR43198">
    <property type="entry name" value="BIFUNCTIONAL TH2 PROTEIN"/>
    <property type="match status" value="1"/>
</dbReference>
<proteinExistence type="inferred from homology"/>
<evidence type="ECO:0000256" key="8">
    <source>
        <dbReference type="ARBA" id="ARBA00048337"/>
    </source>
</evidence>
<dbReference type="AlphaFoldDB" id="A0A0R1SNE6"/>
<dbReference type="InterPro" id="IPR016084">
    <property type="entry name" value="Haem_Oase-like_multi-hlx"/>
</dbReference>
<feature type="domain" description="Thiaminase-2/PQQC" evidence="9">
    <location>
        <begin position="26"/>
        <end position="220"/>
    </location>
</feature>
<keyword evidence="7" id="KW-0784">Thiamine biosynthesis</keyword>
<evidence type="ECO:0000259" key="9">
    <source>
        <dbReference type="Pfam" id="PF03070"/>
    </source>
</evidence>